<organism evidence="1 2">
    <name type="scientific">Elysia crispata</name>
    <name type="common">lettuce slug</name>
    <dbReference type="NCBI Taxonomy" id="231223"/>
    <lineage>
        <taxon>Eukaryota</taxon>
        <taxon>Metazoa</taxon>
        <taxon>Spiralia</taxon>
        <taxon>Lophotrochozoa</taxon>
        <taxon>Mollusca</taxon>
        <taxon>Gastropoda</taxon>
        <taxon>Heterobranchia</taxon>
        <taxon>Euthyneura</taxon>
        <taxon>Panpulmonata</taxon>
        <taxon>Sacoglossa</taxon>
        <taxon>Placobranchoidea</taxon>
        <taxon>Plakobranchidae</taxon>
        <taxon>Elysia</taxon>
    </lineage>
</organism>
<dbReference type="EMBL" id="JAWDGP010005151">
    <property type="protein sequence ID" value="KAK3759198.1"/>
    <property type="molecule type" value="Genomic_DNA"/>
</dbReference>
<dbReference type="Proteomes" id="UP001283361">
    <property type="component" value="Unassembled WGS sequence"/>
</dbReference>
<proteinExistence type="predicted"/>
<evidence type="ECO:0000313" key="2">
    <source>
        <dbReference type="Proteomes" id="UP001283361"/>
    </source>
</evidence>
<gene>
    <name evidence="1" type="ORF">RRG08_027107</name>
</gene>
<sequence length="154" mass="18002">METALTLISVFVAENRIVQRLGTRAGRRTPLELPEVRRVFGRGHLYTVMASQRAVNLLADHDQYIPEEREGSLHSLETAKLFSNSLDCYNYIQNWYTTMCENRADLQCFKEKCEPLFDHFTVLLFTNEGGERLLPRDVQEHYQDRYSISIQRCP</sequence>
<protein>
    <submittedName>
        <fullName evidence="1">Uncharacterized protein</fullName>
    </submittedName>
</protein>
<name>A0AAE0YY00_9GAST</name>
<accession>A0AAE0YY00</accession>
<comment type="caution">
    <text evidence="1">The sequence shown here is derived from an EMBL/GenBank/DDBJ whole genome shotgun (WGS) entry which is preliminary data.</text>
</comment>
<keyword evidence="2" id="KW-1185">Reference proteome</keyword>
<dbReference type="AlphaFoldDB" id="A0AAE0YY00"/>
<evidence type="ECO:0000313" key="1">
    <source>
        <dbReference type="EMBL" id="KAK3759198.1"/>
    </source>
</evidence>
<reference evidence="1" key="1">
    <citation type="journal article" date="2023" name="G3 (Bethesda)">
        <title>A reference genome for the long-term kleptoplast-retaining sea slug Elysia crispata morphotype clarki.</title>
        <authorList>
            <person name="Eastman K.E."/>
            <person name="Pendleton A.L."/>
            <person name="Shaikh M.A."/>
            <person name="Suttiyut T."/>
            <person name="Ogas R."/>
            <person name="Tomko P."/>
            <person name="Gavelis G."/>
            <person name="Widhalm J.R."/>
            <person name="Wisecaver J.H."/>
        </authorList>
    </citation>
    <scope>NUCLEOTIDE SEQUENCE</scope>
    <source>
        <strain evidence="1">ECLA1</strain>
    </source>
</reference>